<feature type="compositionally biased region" description="Basic residues" evidence="1">
    <location>
        <begin position="62"/>
        <end position="73"/>
    </location>
</feature>
<accession>A0A914UTT1</accession>
<evidence type="ECO:0000313" key="3">
    <source>
        <dbReference type="WBParaSite" id="PSAMB.scaffold1248size33856.g11948.t1"/>
    </source>
</evidence>
<protein>
    <submittedName>
        <fullName evidence="3">F-box domain-containing protein</fullName>
    </submittedName>
</protein>
<dbReference type="AlphaFoldDB" id="A0A914UTT1"/>
<sequence>MSVQAYQTAFSIWLDANRSRFSGRLGGDTNLGKTARVEWMKMSEEDKNMWRKKANISAKCLRGRLRKPTRKGNTKNNPSESIHPSDALSSLPPSILVRHILPRVSPAQYAQLHLVSRRFHRLLSYYADELPKQDFDTLSFSHDWEDEFDVAMFCRYHLGDRADLCENMDGSRNDRGPSLAVLMRHQRLTYELLIDHRFELRNVMNTLIHLAKHKHLCMTSIEFECCMSGVTEGQLKELMSHCSSHLRCFTVGTHADIGLGIITDALMASFIPSPNLSVLRFSRPVELTDLTLDCIPLTKNFELTLSHVRISPRGIYRFIQRFRNGQKKCGGLITVCTHLEDPLRNLITPDDVRERETLYGDETTEWIFFKIPGDPSSPELCLEFDC</sequence>
<keyword evidence="2" id="KW-1185">Reference proteome</keyword>
<feature type="compositionally biased region" description="Polar residues" evidence="1">
    <location>
        <begin position="74"/>
        <end position="86"/>
    </location>
</feature>
<dbReference type="Proteomes" id="UP000887566">
    <property type="component" value="Unplaced"/>
</dbReference>
<dbReference type="InterPro" id="IPR036047">
    <property type="entry name" value="F-box-like_dom_sf"/>
</dbReference>
<name>A0A914UTT1_9BILA</name>
<evidence type="ECO:0000313" key="2">
    <source>
        <dbReference type="Proteomes" id="UP000887566"/>
    </source>
</evidence>
<proteinExistence type="predicted"/>
<dbReference type="WBParaSite" id="PSAMB.scaffold1248size33856.g11948.t1">
    <property type="protein sequence ID" value="PSAMB.scaffold1248size33856.g11948.t1"/>
    <property type="gene ID" value="PSAMB.scaffold1248size33856.g11948"/>
</dbReference>
<organism evidence="2 3">
    <name type="scientific">Plectus sambesii</name>
    <dbReference type="NCBI Taxonomy" id="2011161"/>
    <lineage>
        <taxon>Eukaryota</taxon>
        <taxon>Metazoa</taxon>
        <taxon>Ecdysozoa</taxon>
        <taxon>Nematoda</taxon>
        <taxon>Chromadorea</taxon>
        <taxon>Plectida</taxon>
        <taxon>Plectina</taxon>
        <taxon>Plectoidea</taxon>
        <taxon>Plectidae</taxon>
        <taxon>Plectus</taxon>
    </lineage>
</organism>
<reference evidence="3" key="1">
    <citation type="submission" date="2022-11" db="UniProtKB">
        <authorList>
            <consortium name="WormBaseParasite"/>
        </authorList>
    </citation>
    <scope>IDENTIFICATION</scope>
</reference>
<feature type="region of interest" description="Disordered" evidence="1">
    <location>
        <begin position="62"/>
        <end position="86"/>
    </location>
</feature>
<dbReference type="SUPFAM" id="SSF81383">
    <property type="entry name" value="F-box domain"/>
    <property type="match status" value="1"/>
</dbReference>
<evidence type="ECO:0000256" key="1">
    <source>
        <dbReference type="SAM" id="MobiDB-lite"/>
    </source>
</evidence>